<evidence type="ECO:0000313" key="2">
    <source>
        <dbReference type="EMBL" id="KIK41109.1"/>
    </source>
</evidence>
<organism evidence="2 3">
    <name type="scientific">Suillus luteus UH-Slu-Lm8-n1</name>
    <dbReference type="NCBI Taxonomy" id="930992"/>
    <lineage>
        <taxon>Eukaryota</taxon>
        <taxon>Fungi</taxon>
        <taxon>Dikarya</taxon>
        <taxon>Basidiomycota</taxon>
        <taxon>Agaricomycotina</taxon>
        <taxon>Agaricomycetes</taxon>
        <taxon>Agaricomycetidae</taxon>
        <taxon>Boletales</taxon>
        <taxon>Suillineae</taxon>
        <taxon>Suillaceae</taxon>
        <taxon>Suillus</taxon>
    </lineage>
</organism>
<dbReference type="Proteomes" id="UP000054485">
    <property type="component" value="Unassembled WGS sequence"/>
</dbReference>
<evidence type="ECO:0000256" key="1">
    <source>
        <dbReference type="SAM" id="SignalP"/>
    </source>
</evidence>
<evidence type="ECO:0008006" key="4">
    <source>
        <dbReference type="Google" id="ProtNLM"/>
    </source>
</evidence>
<dbReference type="InParanoid" id="A0A0D0ASX0"/>
<reference evidence="2 3" key="1">
    <citation type="submission" date="2014-04" db="EMBL/GenBank/DDBJ databases">
        <authorList>
            <consortium name="DOE Joint Genome Institute"/>
            <person name="Kuo A."/>
            <person name="Ruytinx J."/>
            <person name="Rineau F."/>
            <person name="Colpaert J."/>
            <person name="Kohler A."/>
            <person name="Nagy L.G."/>
            <person name="Floudas D."/>
            <person name="Copeland A."/>
            <person name="Barry K.W."/>
            <person name="Cichocki N."/>
            <person name="Veneault-Fourrey C."/>
            <person name="LaButti K."/>
            <person name="Lindquist E.A."/>
            <person name="Lipzen A."/>
            <person name="Lundell T."/>
            <person name="Morin E."/>
            <person name="Murat C."/>
            <person name="Sun H."/>
            <person name="Tunlid A."/>
            <person name="Henrissat B."/>
            <person name="Grigoriev I.V."/>
            <person name="Hibbett D.S."/>
            <person name="Martin F."/>
            <person name="Nordberg H.P."/>
            <person name="Cantor M.N."/>
            <person name="Hua S.X."/>
        </authorList>
    </citation>
    <scope>NUCLEOTIDE SEQUENCE [LARGE SCALE GENOMIC DNA]</scope>
    <source>
        <strain evidence="2 3">UH-Slu-Lm8-n1</strain>
    </source>
</reference>
<dbReference type="EMBL" id="KN835279">
    <property type="protein sequence ID" value="KIK41109.1"/>
    <property type="molecule type" value="Genomic_DNA"/>
</dbReference>
<name>A0A0D0ASX0_9AGAM</name>
<keyword evidence="3" id="KW-1185">Reference proteome</keyword>
<evidence type="ECO:0000313" key="3">
    <source>
        <dbReference type="Proteomes" id="UP000054485"/>
    </source>
</evidence>
<sequence>MARLSLHICFLFFCSLPHPLPPPNCRCSAPATIITCHHTLRISLQVLVLQMVLVITKFCSILLLAHGCSIECTMIITHGTFDSYVSRGGFVLVTSTLLCHSCIVC</sequence>
<reference evidence="3" key="2">
    <citation type="submission" date="2015-01" db="EMBL/GenBank/DDBJ databases">
        <title>Evolutionary Origins and Diversification of the Mycorrhizal Mutualists.</title>
        <authorList>
            <consortium name="DOE Joint Genome Institute"/>
            <consortium name="Mycorrhizal Genomics Consortium"/>
            <person name="Kohler A."/>
            <person name="Kuo A."/>
            <person name="Nagy L.G."/>
            <person name="Floudas D."/>
            <person name="Copeland A."/>
            <person name="Barry K.W."/>
            <person name="Cichocki N."/>
            <person name="Veneault-Fourrey C."/>
            <person name="LaButti K."/>
            <person name="Lindquist E.A."/>
            <person name="Lipzen A."/>
            <person name="Lundell T."/>
            <person name="Morin E."/>
            <person name="Murat C."/>
            <person name="Riley R."/>
            <person name="Ohm R."/>
            <person name="Sun H."/>
            <person name="Tunlid A."/>
            <person name="Henrissat B."/>
            <person name="Grigoriev I.V."/>
            <person name="Hibbett D.S."/>
            <person name="Martin F."/>
        </authorList>
    </citation>
    <scope>NUCLEOTIDE SEQUENCE [LARGE SCALE GENOMIC DNA]</scope>
    <source>
        <strain evidence="3">UH-Slu-Lm8-n1</strain>
    </source>
</reference>
<dbReference type="HOGENOM" id="CLU_2238367_0_0_1"/>
<protein>
    <recommendedName>
        <fullName evidence="4">Secreted protein</fullName>
    </recommendedName>
</protein>
<feature type="signal peptide" evidence="1">
    <location>
        <begin position="1"/>
        <end position="17"/>
    </location>
</feature>
<accession>A0A0D0ASX0</accession>
<gene>
    <name evidence="2" type="ORF">CY34DRAFT_806457</name>
</gene>
<proteinExistence type="predicted"/>
<feature type="chain" id="PRO_5002224212" description="Secreted protein" evidence="1">
    <location>
        <begin position="18"/>
        <end position="105"/>
    </location>
</feature>
<dbReference type="AlphaFoldDB" id="A0A0D0ASX0"/>
<keyword evidence="1" id="KW-0732">Signal</keyword>